<keyword evidence="5" id="KW-1185">Reference proteome</keyword>
<dbReference type="EMBL" id="PVXN01000005">
    <property type="protein sequence ID" value="PRR76531.1"/>
    <property type="molecule type" value="Genomic_DNA"/>
</dbReference>
<dbReference type="Gene3D" id="2.60.40.1220">
    <property type="match status" value="3"/>
</dbReference>
<dbReference type="InterPro" id="IPR014755">
    <property type="entry name" value="Cu-Rt/internalin_Ig-like"/>
</dbReference>
<sequence length="1102" mass="120889">MANKKVVSVLSTAAIGTLIASAVGTTALAKVDGLVVKNAEGTYLNYDLTELQESAVENYLGNEKGAVLYKSFDAARATLVSYHDDKTGFIDANAIAEAAKDAILGGEEFDVNKFTEASKETALPGTVYKAVVKDGVVVKGDEVKPNGDNDEDEDLKVVSVESINAAQVKVTFNKALDGDAKDEAEDLDNYTLYNEDDDEVEDVFKSVDVEEGSNEAILTVDFSKIGDDDDEYQNQATYKLVLDENITGTEISKEFKVSDFEIPEVTSAEVVGIRTIKVHLSEPIVSKNRTPQNIYEDLEDAFEVNEGGYSIEKVEPINNGKELNIVLYSKLKDGEKLTLNVKSEAEDYAGYSLKKAKLDLKADFNTEDLAIVGYKKAKDQEITLVFNKDIKFADHKDDTMIANAKVDKISEKYPESKGYTYVSDDDFFESFYHTTSKNAAEAVVIDGNELTLYFDSDHSLPETAYVFVDADVLEDLWEKENDGLNIKANVSKDKDRPEIKKVEQDDDSNKKIILTFSEDLDLDSATDEDNYTVKDKDGKAVRVSKAKLTDSDEVTLELSKDLEDGEEYEVTIEDVEDKAGNKIEKVTKKFTAKDTQAVTKDDISAKFYDASKSSQKIVVDFGTKMLADGSRYAINNLDNYDLTIVKGGKTYEINLSDYDGASVKAVDNATKAELRLPGNKEDLDDQFNFTGATLTLDINKVEDANGNRTGLLRDITVNGSAASIGLDEDNDEPVAVDRETIKIVFDDEVKFDGDDVKLKEQGTGNEIIPASTKVEKANGKTTVTYTLKEADQLSYDGKHNGHKVVVVVDGNKSENKYGDTLLKATYTVKDEIAPELAKIDDNNVVVKNTKIDDRDDYDDAVVLTSFSVTNPDGDPVTKDGIVTATVELTFEEALDTTNIEKNINLFKVDDKDVRITNVTTNGSDKVVLTLSAKESDYDEALDFLGLGITTETNKVYDLAVDKDGNSDANGAVVDTDVEYVPLAIRGIKAIEDQIEELASEYVTVNTNTNIITATVKDGKTGAYLKDVLPIDKFIKLNGALVTDVNGQTTVEGIKNEISRLAGKESFNEITLEDLDGEKLKVTVQNGKETVTYVLNLVLPAQQ</sequence>
<evidence type="ECO:0000256" key="1">
    <source>
        <dbReference type="ARBA" id="ARBA00022729"/>
    </source>
</evidence>
<dbReference type="Proteomes" id="UP000239614">
    <property type="component" value="Unassembled WGS sequence"/>
</dbReference>
<organism evidence="4 5">
    <name type="scientific">Clostridium thermopalmarium DSM 5974</name>
    <dbReference type="NCBI Taxonomy" id="1121340"/>
    <lineage>
        <taxon>Bacteria</taxon>
        <taxon>Bacillati</taxon>
        <taxon>Bacillota</taxon>
        <taxon>Clostridia</taxon>
        <taxon>Eubacteriales</taxon>
        <taxon>Clostridiaceae</taxon>
        <taxon>Clostridium</taxon>
    </lineage>
</organism>
<evidence type="ECO:0000256" key="2">
    <source>
        <dbReference type="SAM" id="SignalP"/>
    </source>
</evidence>
<dbReference type="OrthoDB" id="2079983at2"/>
<feature type="domain" description="SbsA Ig-like" evidence="3">
    <location>
        <begin position="507"/>
        <end position="591"/>
    </location>
</feature>
<comment type="caution">
    <text evidence="4">The sequence shown here is derived from an EMBL/GenBank/DDBJ whole genome shotgun (WGS) entry which is preliminary data.</text>
</comment>
<keyword evidence="1 2" id="KW-0732">Signal</keyword>
<protein>
    <submittedName>
        <fullName evidence="4">Outer cell wall protein</fullName>
    </submittedName>
</protein>
<feature type="signal peptide" evidence="2">
    <location>
        <begin position="1"/>
        <end position="22"/>
    </location>
</feature>
<dbReference type="AlphaFoldDB" id="A0A2T0AZA5"/>
<proteinExistence type="predicted"/>
<reference evidence="4 5" key="1">
    <citation type="submission" date="2018-03" db="EMBL/GenBank/DDBJ databases">
        <title>Genome sequence of Clostridium thermopalmarium DSM 5974.</title>
        <authorList>
            <person name="Poehlein A."/>
            <person name="Daniel R."/>
        </authorList>
    </citation>
    <scope>NUCLEOTIDE SEQUENCE [LARGE SCALE GENOMIC DNA]</scope>
    <source>
        <strain evidence="4 5">DSM 5974</strain>
    </source>
</reference>
<dbReference type="InterPro" id="IPR032812">
    <property type="entry name" value="SbsA_Ig"/>
</dbReference>
<gene>
    <name evidence="4" type="ORF">CPAL_02020</name>
</gene>
<evidence type="ECO:0000259" key="3">
    <source>
        <dbReference type="Pfam" id="PF13205"/>
    </source>
</evidence>
<accession>A0A2T0AZA5</accession>
<dbReference type="RefSeq" id="WP_106023906.1">
    <property type="nucleotide sequence ID" value="NZ_PVXN01000005.1"/>
</dbReference>
<name>A0A2T0AZA5_9CLOT</name>
<evidence type="ECO:0000313" key="4">
    <source>
        <dbReference type="EMBL" id="PRR76531.1"/>
    </source>
</evidence>
<evidence type="ECO:0000313" key="5">
    <source>
        <dbReference type="Proteomes" id="UP000239614"/>
    </source>
</evidence>
<feature type="chain" id="PRO_5038639610" evidence="2">
    <location>
        <begin position="23"/>
        <end position="1102"/>
    </location>
</feature>
<dbReference type="Pfam" id="PF13205">
    <property type="entry name" value="Big_5"/>
    <property type="match status" value="1"/>
</dbReference>